<evidence type="ECO:0000256" key="2">
    <source>
        <dbReference type="ARBA" id="ARBA00022448"/>
    </source>
</evidence>
<dbReference type="GO" id="GO:0016020">
    <property type="term" value="C:membrane"/>
    <property type="evidence" value="ECO:0007669"/>
    <property type="project" value="UniProtKB-SubCell"/>
</dbReference>
<feature type="transmembrane region" description="Helical" evidence="6">
    <location>
        <begin position="414"/>
        <end position="434"/>
    </location>
</feature>
<organism evidence="7 8">
    <name type="scientific">Micromonospora globispora</name>
    <dbReference type="NCBI Taxonomy" id="1450148"/>
    <lineage>
        <taxon>Bacteria</taxon>
        <taxon>Bacillati</taxon>
        <taxon>Actinomycetota</taxon>
        <taxon>Actinomycetes</taxon>
        <taxon>Micromonosporales</taxon>
        <taxon>Micromonosporaceae</taxon>
        <taxon>Micromonospora</taxon>
    </lineage>
</organism>
<dbReference type="GO" id="GO:0022857">
    <property type="term" value="F:transmembrane transporter activity"/>
    <property type="evidence" value="ECO:0007669"/>
    <property type="project" value="InterPro"/>
</dbReference>
<dbReference type="AlphaFoldDB" id="A0A317K8H1"/>
<reference evidence="8" key="1">
    <citation type="submission" date="2018-05" db="EMBL/GenBank/DDBJ databases">
        <title>Micromonospora globispora sp. nov. and Micromonospora rugosa sp. nov., isolated from marine sediment.</title>
        <authorList>
            <person name="Carro L."/>
            <person name="Aysel V."/>
            <person name="Cetin D."/>
            <person name="Igual J.M."/>
            <person name="Klenk H.-P."/>
            <person name="Trujillo M.E."/>
            <person name="Sahin N."/>
        </authorList>
    </citation>
    <scope>NUCLEOTIDE SEQUENCE [LARGE SCALE GENOMIC DNA]</scope>
    <source>
        <strain evidence="8">S2904</strain>
    </source>
</reference>
<dbReference type="EMBL" id="QGSV01000146">
    <property type="protein sequence ID" value="PWU49043.1"/>
    <property type="molecule type" value="Genomic_DNA"/>
</dbReference>
<accession>A0A317K8H1</accession>
<evidence type="ECO:0000313" key="8">
    <source>
        <dbReference type="Proteomes" id="UP000245683"/>
    </source>
</evidence>
<dbReference type="PANTHER" id="PTHR45649">
    <property type="entry name" value="AMINO-ACID PERMEASE BAT1"/>
    <property type="match status" value="1"/>
</dbReference>
<dbReference type="PANTHER" id="PTHR45649:SF26">
    <property type="entry name" value="OS04G0435100 PROTEIN"/>
    <property type="match status" value="1"/>
</dbReference>
<comment type="caution">
    <text evidence="7">The sequence shown here is derived from an EMBL/GenBank/DDBJ whole genome shotgun (WGS) entry which is preliminary data.</text>
</comment>
<evidence type="ECO:0000256" key="5">
    <source>
        <dbReference type="ARBA" id="ARBA00023136"/>
    </source>
</evidence>
<dbReference type="RefSeq" id="WP_109944437.1">
    <property type="nucleotide sequence ID" value="NZ_QGGF01000218.1"/>
</dbReference>
<dbReference type="Gene3D" id="1.20.1740.10">
    <property type="entry name" value="Amino acid/polyamine transporter I"/>
    <property type="match status" value="1"/>
</dbReference>
<evidence type="ECO:0000256" key="1">
    <source>
        <dbReference type="ARBA" id="ARBA00004141"/>
    </source>
</evidence>
<dbReference type="OrthoDB" id="8274074at2"/>
<protein>
    <submittedName>
        <fullName evidence="7">Amino acid permease-associated protein</fullName>
    </submittedName>
</protein>
<keyword evidence="5 6" id="KW-0472">Membrane</keyword>
<feature type="transmembrane region" description="Helical" evidence="6">
    <location>
        <begin position="455"/>
        <end position="476"/>
    </location>
</feature>
<feature type="transmembrane region" description="Helical" evidence="6">
    <location>
        <begin position="277"/>
        <end position="296"/>
    </location>
</feature>
<keyword evidence="3 6" id="KW-0812">Transmembrane</keyword>
<feature type="transmembrane region" description="Helical" evidence="6">
    <location>
        <begin position="491"/>
        <end position="510"/>
    </location>
</feature>
<name>A0A317K8H1_9ACTN</name>
<dbReference type="PIRSF" id="PIRSF006060">
    <property type="entry name" value="AA_transporter"/>
    <property type="match status" value="1"/>
</dbReference>
<evidence type="ECO:0000256" key="6">
    <source>
        <dbReference type="SAM" id="Phobius"/>
    </source>
</evidence>
<feature type="transmembrane region" description="Helical" evidence="6">
    <location>
        <begin position="65"/>
        <end position="88"/>
    </location>
</feature>
<dbReference type="Pfam" id="PF13520">
    <property type="entry name" value="AA_permease_2"/>
    <property type="match status" value="1"/>
</dbReference>
<sequence length="534" mass="57068">MNEVVATVPSATGSDDARLESLGYRPQLSRVLGFFSNFAVAFTYLSPMVGIYSLFVLGVGTGGPAYVWLTWVPVIGMLFVALVFGELASHYPVAGALYQYSKFSVGPKYGWFVGWFYGIALLITVAAVDTGVVSYVTALTNNWFGWNLDPTDHLTILVITVILLAIQTTLNITGAKVMGRVAQFGVYVEILGTVGIAVILGIHGFHHGLDFLFTTQNVQSASSNPLGLDFGGQWLTGAALIAVLAPVYIFYGFESAGDISEETKDAGRQVPRSMRHALIWGGVSSFILIAALLLAMPTSDPVGQTVKGGGVPFILGQLGSGLQDFLLILIIFAFFSCGTSVQGAGSRLAFSYARDGALPGSAWVARVNSRFKTPTNALLAGAAVTVLFVLLVFYSPDHDIKLGFITYPANINALVSLVSFGVSGIYLSFLLTAIASVLARARGWVPEGRFRLGRWGWTVSVIAVVYLGLMLLNVVAPTGLASPRGYFNLDWITLLVMAVVALVGAIYFVIARPDRGVGRHLHDELEPTAAERVS</sequence>
<feature type="transmembrane region" description="Helical" evidence="6">
    <location>
        <begin position="234"/>
        <end position="256"/>
    </location>
</feature>
<feature type="transmembrane region" description="Helical" evidence="6">
    <location>
        <begin position="153"/>
        <end position="172"/>
    </location>
</feature>
<gene>
    <name evidence="7" type="ORF">DLJ46_10320</name>
</gene>
<evidence type="ECO:0000256" key="4">
    <source>
        <dbReference type="ARBA" id="ARBA00022989"/>
    </source>
</evidence>
<keyword evidence="2" id="KW-0813">Transport</keyword>
<feature type="transmembrane region" description="Helical" evidence="6">
    <location>
        <begin position="376"/>
        <end position="394"/>
    </location>
</feature>
<keyword evidence="4 6" id="KW-1133">Transmembrane helix</keyword>
<feature type="transmembrane region" description="Helical" evidence="6">
    <location>
        <begin position="34"/>
        <end position="59"/>
    </location>
</feature>
<evidence type="ECO:0000313" key="7">
    <source>
        <dbReference type="EMBL" id="PWU49043.1"/>
    </source>
</evidence>
<proteinExistence type="predicted"/>
<feature type="transmembrane region" description="Helical" evidence="6">
    <location>
        <begin position="109"/>
        <end position="133"/>
    </location>
</feature>
<dbReference type="Proteomes" id="UP000245683">
    <property type="component" value="Unassembled WGS sequence"/>
</dbReference>
<keyword evidence="8" id="KW-1185">Reference proteome</keyword>
<feature type="transmembrane region" description="Helical" evidence="6">
    <location>
        <begin position="184"/>
        <end position="205"/>
    </location>
</feature>
<evidence type="ECO:0000256" key="3">
    <source>
        <dbReference type="ARBA" id="ARBA00022692"/>
    </source>
</evidence>
<dbReference type="InterPro" id="IPR002293">
    <property type="entry name" value="AA/rel_permease1"/>
</dbReference>
<comment type="subcellular location">
    <subcellularLocation>
        <location evidence="1">Membrane</location>
        <topology evidence="1">Multi-pass membrane protein</topology>
    </subcellularLocation>
</comment>